<organism evidence="1">
    <name type="scientific">Acidithiobacillus ferrivorans</name>
    <dbReference type="NCBI Taxonomy" id="160808"/>
    <lineage>
        <taxon>Bacteria</taxon>
        <taxon>Pseudomonadati</taxon>
        <taxon>Pseudomonadota</taxon>
        <taxon>Acidithiobacillia</taxon>
        <taxon>Acidithiobacillales</taxon>
        <taxon>Acidithiobacillaceae</taxon>
        <taxon>Acidithiobacillus</taxon>
    </lineage>
</organism>
<dbReference type="RefSeq" id="WP_035192969.1">
    <property type="nucleotide sequence ID" value="NZ_CCCS020000035.1"/>
</dbReference>
<gene>
    <name evidence="2" type="ORF">AFERRI_10526</name>
    <name evidence="1" type="ORF">AFERRI_400246</name>
</gene>
<evidence type="ECO:0000313" key="3">
    <source>
        <dbReference type="Proteomes" id="UP000193925"/>
    </source>
</evidence>
<proteinExistence type="predicted"/>
<name>A0A060UPX4_9PROT</name>
<evidence type="ECO:0000313" key="1">
    <source>
        <dbReference type="EMBL" id="CDQ10465.1"/>
    </source>
</evidence>
<sequence length="79" mass="8173">MDADFYLEKLSPLVGGTISGLVRSGNDYGQGEFIGLVITMPDGLKKTLVLLSDDDGNAPGSFEIAADDAGYELAAECGS</sequence>
<accession>A0A060UPX4</accession>
<protein>
    <submittedName>
        <fullName evidence="1">Uncharacterized protein</fullName>
    </submittedName>
</protein>
<dbReference type="EMBL" id="CCCS020000035">
    <property type="protein sequence ID" value="CDQ10465.1"/>
    <property type="molecule type" value="Genomic_DNA"/>
</dbReference>
<reference evidence="2 3" key="3">
    <citation type="submission" date="2017-03" db="EMBL/GenBank/DDBJ databases">
        <authorList>
            <person name="Regsiter A."/>
            <person name="William W."/>
        </authorList>
    </citation>
    <scope>NUCLEOTIDE SEQUENCE [LARGE SCALE GENOMIC DNA]</scope>
    <source>
        <strain evidence="2">PRJEB5721</strain>
    </source>
</reference>
<keyword evidence="3" id="KW-1185">Reference proteome</keyword>
<evidence type="ECO:0000313" key="2">
    <source>
        <dbReference type="EMBL" id="SMH64493.1"/>
    </source>
</evidence>
<dbReference type="Proteomes" id="UP000193925">
    <property type="component" value="Chromosome AFERRI"/>
</dbReference>
<dbReference type="EMBL" id="LT841305">
    <property type="protein sequence ID" value="SMH64493.1"/>
    <property type="molecule type" value="Genomic_DNA"/>
</dbReference>
<reference evidence="1" key="1">
    <citation type="submission" date="2014-03" db="EMBL/GenBank/DDBJ databases">
        <authorList>
            <person name="Genoscope - CEA"/>
        </authorList>
    </citation>
    <scope>NUCLEOTIDE SEQUENCE [LARGE SCALE GENOMIC DNA]</scope>
    <source>
        <strain evidence="1">CF27</strain>
    </source>
</reference>
<reference evidence="1" key="2">
    <citation type="submission" date="2014-07" db="EMBL/GenBank/DDBJ databases">
        <title>Initial genome analysis of the psychrotolerant acidophile Acidithiobacillus ferrivorans CF27: insights into iron and sulfur oxidation pathways and into biofilm formation.</title>
        <authorList>
            <person name="Talla E."/>
            <person name="Hedrich S."/>
            <person name="Mangenot S."/>
            <person name="Ji B."/>
            <person name="Johnson D.B."/>
            <person name="Barbe V."/>
            <person name="Bonnefoy V."/>
        </authorList>
    </citation>
    <scope>NUCLEOTIDE SEQUENCE [LARGE SCALE GENOMIC DNA]</scope>
    <source>
        <strain evidence="1">CF27</strain>
    </source>
</reference>
<dbReference type="AlphaFoldDB" id="A0A060UPX4"/>